<accession>A0A9P6KGZ5</accession>
<proteinExistence type="inferred from homology"/>
<comment type="subcellular location">
    <subcellularLocation>
        <location evidence="1">Membrane</location>
        <topology evidence="1">Single-pass type IV membrane protein</topology>
    </subcellularLocation>
</comment>
<comment type="similarity">
    <text evidence="2">Belongs to the syntaxin family.</text>
</comment>
<dbReference type="Gene3D" id="1.20.5.110">
    <property type="match status" value="1"/>
</dbReference>
<gene>
    <name evidence="12" type="primary">SED5_1</name>
    <name evidence="12" type="ORF">BGW38_006033</name>
</gene>
<evidence type="ECO:0000256" key="9">
    <source>
        <dbReference type="SAM" id="MobiDB-lite"/>
    </source>
</evidence>
<evidence type="ECO:0000256" key="8">
    <source>
        <dbReference type="SAM" id="Coils"/>
    </source>
</evidence>
<dbReference type="OrthoDB" id="421009at2759"/>
<feature type="coiled-coil region" evidence="8">
    <location>
        <begin position="235"/>
        <end position="276"/>
    </location>
</feature>
<dbReference type="GO" id="GO:0006886">
    <property type="term" value="P:intracellular protein transport"/>
    <property type="evidence" value="ECO:0007669"/>
    <property type="project" value="TreeGrafter"/>
</dbReference>
<evidence type="ECO:0000256" key="10">
    <source>
        <dbReference type="SAM" id="Phobius"/>
    </source>
</evidence>
<keyword evidence="6 8" id="KW-0175">Coiled coil</keyword>
<organism evidence="12 13">
    <name type="scientific">Lunasporangiospora selenospora</name>
    <dbReference type="NCBI Taxonomy" id="979761"/>
    <lineage>
        <taxon>Eukaryota</taxon>
        <taxon>Fungi</taxon>
        <taxon>Fungi incertae sedis</taxon>
        <taxon>Mucoromycota</taxon>
        <taxon>Mortierellomycotina</taxon>
        <taxon>Mortierellomycetes</taxon>
        <taxon>Mortierellales</taxon>
        <taxon>Mortierellaceae</taxon>
        <taxon>Lunasporangiospora</taxon>
    </lineage>
</organism>
<feature type="region of interest" description="Disordered" evidence="9">
    <location>
        <begin position="51"/>
        <end position="192"/>
    </location>
</feature>
<dbReference type="PANTHER" id="PTHR19957">
    <property type="entry name" value="SYNTAXIN"/>
    <property type="match status" value="1"/>
</dbReference>
<dbReference type="AlphaFoldDB" id="A0A9P6KGZ5"/>
<evidence type="ECO:0000256" key="6">
    <source>
        <dbReference type="ARBA" id="ARBA00023054"/>
    </source>
</evidence>
<dbReference type="SMART" id="SM00397">
    <property type="entry name" value="t_SNARE"/>
    <property type="match status" value="1"/>
</dbReference>
<dbReference type="InterPro" id="IPR010989">
    <property type="entry name" value="SNARE"/>
</dbReference>
<feature type="compositionally biased region" description="Polar residues" evidence="9">
    <location>
        <begin position="153"/>
        <end position="176"/>
    </location>
</feature>
<evidence type="ECO:0000313" key="13">
    <source>
        <dbReference type="Proteomes" id="UP000780801"/>
    </source>
</evidence>
<dbReference type="CDD" id="cd15844">
    <property type="entry name" value="SNARE_syntaxin5"/>
    <property type="match status" value="1"/>
</dbReference>
<feature type="compositionally biased region" description="Polar residues" evidence="9">
    <location>
        <begin position="51"/>
        <end position="61"/>
    </location>
</feature>
<dbReference type="GO" id="GO:0006906">
    <property type="term" value="P:vesicle fusion"/>
    <property type="evidence" value="ECO:0007669"/>
    <property type="project" value="TreeGrafter"/>
</dbReference>
<dbReference type="PANTHER" id="PTHR19957:SF3">
    <property type="entry name" value="SYNTAXIN-5"/>
    <property type="match status" value="1"/>
</dbReference>
<comment type="caution">
    <text evidence="12">The sequence shown here is derived from an EMBL/GenBank/DDBJ whole genome shotgun (WGS) entry which is preliminary data.</text>
</comment>
<keyword evidence="4 10" id="KW-0812">Transmembrane</keyword>
<dbReference type="InterPro" id="IPR045242">
    <property type="entry name" value="Syntaxin"/>
</dbReference>
<protein>
    <submittedName>
        <fullName evidence="12">Cis-Golgi t-SNARE syntaxin</fullName>
    </submittedName>
</protein>
<dbReference type="Proteomes" id="UP000780801">
    <property type="component" value="Unassembled WGS sequence"/>
</dbReference>
<evidence type="ECO:0000256" key="2">
    <source>
        <dbReference type="ARBA" id="ARBA00009063"/>
    </source>
</evidence>
<feature type="domain" description="T-SNARE coiled-coil homology" evidence="11">
    <location>
        <begin position="211"/>
        <end position="273"/>
    </location>
</feature>
<feature type="compositionally biased region" description="Polar residues" evidence="9">
    <location>
        <begin position="117"/>
        <end position="138"/>
    </location>
</feature>
<keyword evidence="13" id="KW-1185">Reference proteome</keyword>
<dbReference type="GO" id="GO:0006888">
    <property type="term" value="P:endoplasmic reticulum to Golgi vesicle-mediated transport"/>
    <property type="evidence" value="ECO:0007669"/>
    <property type="project" value="TreeGrafter"/>
</dbReference>
<dbReference type="GO" id="GO:0000149">
    <property type="term" value="F:SNARE binding"/>
    <property type="evidence" value="ECO:0007669"/>
    <property type="project" value="TreeGrafter"/>
</dbReference>
<dbReference type="InterPro" id="IPR000727">
    <property type="entry name" value="T_SNARE_dom"/>
</dbReference>
<evidence type="ECO:0000256" key="7">
    <source>
        <dbReference type="ARBA" id="ARBA00023136"/>
    </source>
</evidence>
<evidence type="ECO:0000256" key="3">
    <source>
        <dbReference type="ARBA" id="ARBA00022448"/>
    </source>
</evidence>
<keyword evidence="7 10" id="KW-0472">Membrane</keyword>
<evidence type="ECO:0000259" key="11">
    <source>
        <dbReference type="PROSITE" id="PS50192"/>
    </source>
</evidence>
<reference evidence="12" key="1">
    <citation type="journal article" date="2020" name="Fungal Divers.">
        <title>Resolving the Mortierellaceae phylogeny through synthesis of multi-gene phylogenetics and phylogenomics.</title>
        <authorList>
            <person name="Vandepol N."/>
            <person name="Liber J."/>
            <person name="Desiro A."/>
            <person name="Na H."/>
            <person name="Kennedy M."/>
            <person name="Barry K."/>
            <person name="Grigoriev I.V."/>
            <person name="Miller A.N."/>
            <person name="O'Donnell K."/>
            <person name="Stajich J.E."/>
            <person name="Bonito G."/>
        </authorList>
    </citation>
    <scope>NUCLEOTIDE SEQUENCE</scope>
    <source>
        <strain evidence="12">KOD1015</strain>
    </source>
</reference>
<feature type="compositionally biased region" description="Low complexity" evidence="9">
    <location>
        <begin position="81"/>
        <end position="94"/>
    </location>
</feature>
<feature type="compositionally biased region" description="Low complexity" evidence="9">
    <location>
        <begin position="104"/>
        <end position="116"/>
    </location>
</feature>
<dbReference type="EMBL" id="JAABOA010000384">
    <property type="protein sequence ID" value="KAF9584558.1"/>
    <property type="molecule type" value="Genomic_DNA"/>
</dbReference>
<dbReference type="SUPFAM" id="SSF47661">
    <property type="entry name" value="t-snare proteins"/>
    <property type="match status" value="1"/>
</dbReference>
<dbReference type="GO" id="GO:0048278">
    <property type="term" value="P:vesicle docking"/>
    <property type="evidence" value="ECO:0007669"/>
    <property type="project" value="TreeGrafter"/>
</dbReference>
<dbReference type="Pfam" id="PF05739">
    <property type="entry name" value="SNARE"/>
    <property type="match status" value="1"/>
</dbReference>
<evidence type="ECO:0000256" key="4">
    <source>
        <dbReference type="ARBA" id="ARBA00022692"/>
    </source>
</evidence>
<name>A0A9P6KGZ5_9FUNG</name>
<dbReference type="PROSITE" id="PS50192">
    <property type="entry name" value="T_SNARE"/>
    <property type="match status" value="1"/>
</dbReference>
<keyword evidence="3" id="KW-0813">Transport</keyword>
<sequence>MDEHSANVVGILQNKLKSASLGFKEALDIRTESIQASKKRQEQLLQSGQTQALPNLQTQSPFQPPGPVRGQSPGNGPGHQVSLSVPHSSVLSPLRNNTRSPIGLVPVSPTPSTLPTGQSIPQGRSSSPLMQTNSPSLQHHSRRPSTPSSVSSQPYHQSQYSNGAYAETETNYSSSSMHRRKVGGHQYEDDNEAAGPASMLYQQQQYAPQVDQHQQNRSTAIEAIESTMQELGGIFQQLAQMVAEQRDTVQRIEANVDDIEVNINEAQNQLLRYYRNISSDRWLMIKLFLTIIFVFLVVSLVS</sequence>
<dbReference type="GO" id="GO:0000139">
    <property type="term" value="C:Golgi membrane"/>
    <property type="evidence" value="ECO:0007669"/>
    <property type="project" value="TreeGrafter"/>
</dbReference>
<evidence type="ECO:0000256" key="5">
    <source>
        <dbReference type="ARBA" id="ARBA00022989"/>
    </source>
</evidence>
<feature type="transmembrane region" description="Helical" evidence="10">
    <location>
        <begin position="282"/>
        <end position="301"/>
    </location>
</feature>
<evidence type="ECO:0000313" key="12">
    <source>
        <dbReference type="EMBL" id="KAF9584558.1"/>
    </source>
</evidence>
<evidence type="ECO:0000256" key="1">
    <source>
        <dbReference type="ARBA" id="ARBA00004211"/>
    </source>
</evidence>
<dbReference type="GO" id="GO:0005484">
    <property type="term" value="F:SNAP receptor activity"/>
    <property type="evidence" value="ECO:0007669"/>
    <property type="project" value="TreeGrafter"/>
</dbReference>
<keyword evidence="5 10" id="KW-1133">Transmembrane helix</keyword>
<dbReference type="GO" id="GO:0031201">
    <property type="term" value="C:SNARE complex"/>
    <property type="evidence" value="ECO:0007669"/>
    <property type="project" value="TreeGrafter"/>
</dbReference>